<dbReference type="EMBL" id="HE964772">
    <property type="protein sequence ID" value="CCJ37200.1"/>
    <property type="molecule type" value="Genomic_DNA"/>
</dbReference>
<dbReference type="STRING" id="1201294.BN140_2277"/>
<accession>I7L117</accession>
<sequence length="200" mass="21574">MPGWEVCLMTLVIAFIGKQGAVMAGDMREIAFFGDDSCIEELERELYNGLIASDDELKGRASEIGVTIRVRDDKAKVSQRDGVLIGEVTETDGSAVAKKRLYATRGSYTIAEVIDSRLRVTRRGSASNFVVLGNNITKQIANQCIQGAWEGGTISDAIRLIMLTMQIAASVTASVSRTFILVHTDLAANLGSAIEQDSRG</sequence>
<reference evidence="3" key="1">
    <citation type="journal article" date="2012" name="J. Bacteriol.">
        <title>Complete genome sequence of the hydrogenotrophic, methanogenic archaeon Methanoculleus bourgensis strain MS2T, isolated from a sewage sludge digester.</title>
        <authorList>
            <person name="Maus I."/>
            <person name="Wibberg D."/>
            <person name="Stantscheff R."/>
            <person name="Eikmeyer F.G."/>
            <person name="Seffner A."/>
            <person name="Boelter J."/>
            <person name="Szczepanowski R."/>
            <person name="Blom J."/>
            <person name="Jaenicke S."/>
            <person name="Konig H."/>
            <person name="Puhler A."/>
            <person name="Schluter A."/>
        </authorList>
    </citation>
    <scope>NUCLEOTIDE SEQUENCE [LARGE SCALE GENOMIC DNA]</scope>
    <source>
        <strain evidence="3">ATCC 43281 / DSM 3045 / OCM 15 / MS2</strain>
    </source>
</reference>
<protein>
    <recommendedName>
        <fullName evidence="1">Connectase MJ0548-like N-terminal domain-containing protein</fullName>
    </recommendedName>
</protein>
<dbReference type="Proteomes" id="UP000009007">
    <property type="component" value="Chromosome I"/>
</dbReference>
<dbReference type="PATRIC" id="fig|1201294.9.peg.2535"/>
<dbReference type="Pfam" id="PF09894">
    <property type="entry name" value="MJ0548_N"/>
    <property type="match status" value="1"/>
</dbReference>
<name>I7L117_METBM</name>
<dbReference type="AlphaFoldDB" id="I7L117"/>
<dbReference type="PIRSF" id="PIRSF019262">
    <property type="entry name" value="UCP019262"/>
    <property type="match status" value="1"/>
</dbReference>
<dbReference type="InterPro" id="IPR016754">
    <property type="entry name" value="MJ0548-like"/>
</dbReference>
<dbReference type="HOGENOM" id="CLU_121277_0_0_2"/>
<evidence type="ECO:0000313" key="3">
    <source>
        <dbReference type="Proteomes" id="UP000009007"/>
    </source>
</evidence>
<proteinExistence type="predicted"/>
<organism evidence="2 3">
    <name type="scientific">Methanoculleus bourgensis (strain ATCC 43281 / DSM 3045 / OCM 15 / MS2)</name>
    <name type="common">Methanogenium bourgense</name>
    <dbReference type="NCBI Taxonomy" id="1201294"/>
    <lineage>
        <taxon>Archaea</taxon>
        <taxon>Methanobacteriati</taxon>
        <taxon>Methanobacteriota</taxon>
        <taxon>Stenosarchaea group</taxon>
        <taxon>Methanomicrobia</taxon>
        <taxon>Methanomicrobiales</taxon>
        <taxon>Methanomicrobiaceae</taxon>
        <taxon>Methanoculleus</taxon>
    </lineage>
</organism>
<dbReference type="InterPro" id="IPR057262">
    <property type="entry name" value="MJ0548_N"/>
</dbReference>
<dbReference type="KEGG" id="mbg:BN140_2277"/>
<evidence type="ECO:0000313" key="2">
    <source>
        <dbReference type="EMBL" id="CCJ37200.1"/>
    </source>
</evidence>
<evidence type="ECO:0000259" key="1">
    <source>
        <dbReference type="Pfam" id="PF09894"/>
    </source>
</evidence>
<gene>
    <name evidence="2" type="ordered locus">BN140_2277</name>
</gene>
<dbReference type="BioCyc" id="MBOU1201294:BN140_RS11310-MONOMER"/>
<keyword evidence="3" id="KW-1185">Reference proteome</keyword>
<feature type="domain" description="Connectase MJ0548-like N-terminal" evidence="1">
    <location>
        <begin position="9"/>
        <end position="197"/>
    </location>
</feature>